<dbReference type="AlphaFoldDB" id="A0A2R6QBJ7"/>
<organism evidence="6 7">
    <name type="scientific">Hermanssonia centrifuga</name>
    <dbReference type="NCBI Taxonomy" id="98765"/>
    <lineage>
        <taxon>Eukaryota</taxon>
        <taxon>Fungi</taxon>
        <taxon>Dikarya</taxon>
        <taxon>Basidiomycota</taxon>
        <taxon>Agaricomycotina</taxon>
        <taxon>Agaricomycetes</taxon>
        <taxon>Polyporales</taxon>
        <taxon>Meruliaceae</taxon>
        <taxon>Hermanssonia</taxon>
    </lineage>
</organism>
<dbReference type="EMBL" id="MLYV02000368">
    <property type="protein sequence ID" value="PSS05490.1"/>
    <property type="molecule type" value="Genomic_DNA"/>
</dbReference>
<evidence type="ECO:0000313" key="7">
    <source>
        <dbReference type="Proteomes" id="UP000186601"/>
    </source>
</evidence>
<dbReference type="GO" id="GO:0051666">
    <property type="term" value="P:actin cortical patch localization"/>
    <property type="evidence" value="ECO:0007669"/>
    <property type="project" value="InterPro"/>
</dbReference>
<evidence type="ECO:0000256" key="1">
    <source>
        <dbReference type="ARBA" id="ARBA00004496"/>
    </source>
</evidence>
<dbReference type="OrthoDB" id="5983572at2759"/>
<dbReference type="PANTHER" id="PTHR47174">
    <property type="entry name" value="BRIDGING INTEGRATOR 3"/>
    <property type="match status" value="1"/>
</dbReference>
<dbReference type="InterPro" id="IPR046982">
    <property type="entry name" value="BIN3/RVS161-like"/>
</dbReference>
<dbReference type="GO" id="GO:0097320">
    <property type="term" value="P:plasma membrane tubulation"/>
    <property type="evidence" value="ECO:0007669"/>
    <property type="project" value="TreeGrafter"/>
</dbReference>
<name>A0A2R6QBJ7_9APHY</name>
<dbReference type="SUPFAM" id="SSF50044">
    <property type="entry name" value="SH3-domain"/>
    <property type="match status" value="1"/>
</dbReference>
<dbReference type="GO" id="GO:0008289">
    <property type="term" value="F:lipid binding"/>
    <property type="evidence" value="ECO:0007669"/>
    <property type="project" value="TreeGrafter"/>
</dbReference>
<dbReference type="Proteomes" id="UP000186601">
    <property type="component" value="Unassembled WGS sequence"/>
</dbReference>
<dbReference type="Gene3D" id="2.30.30.40">
    <property type="entry name" value="SH3 Domains"/>
    <property type="match status" value="1"/>
</dbReference>
<feature type="domain" description="SH3" evidence="5">
    <location>
        <begin position="82"/>
        <end position="143"/>
    </location>
</feature>
<accession>A0A2R6QBJ7</accession>
<gene>
    <name evidence="6" type="ORF">PHLCEN_2v3772</name>
</gene>
<comment type="caution">
    <text evidence="6">The sequence shown here is derived from an EMBL/GenBank/DDBJ whole genome shotgun (WGS) entry which is preliminary data.</text>
</comment>
<evidence type="ECO:0000259" key="5">
    <source>
        <dbReference type="PROSITE" id="PS50002"/>
    </source>
</evidence>
<evidence type="ECO:0000313" key="6">
    <source>
        <dbReference type="EMBL" id="PSS05490.1"/>
    </source>
</evidence>
<evidence type="ECO:0000256" key="3">
    <source>
        <dbReference type="ARBA" id="ARBA00022490"/>
    </source>
</evidence>
<dbReference type="InterPro" id="IPR036028">
    <property type="entry name" value="SH3-like_dom_sf"/>
</dbReference>
<dbReference type="STRING" id="98765.A0A2R6QBJ7"/>
<dbReference type="InterPro" id="IPR001452">
    <property type="entry name" value="SH3_domain"/>
</dbReference>
<reference evidence="6 7" key="1">
    <citation type="submission" date="2018-02" db="EMBL/GenBank/DDBJ databases">
        <title>Genome sequence of the basidiomycete white-rot fungus Phlebia centrifuga.</title>
        <authorList>
            <person name="Granchi Z."/>
            <person name="Peng M."/>
            <person name="de Vries R.P."/>
            <person name="Hilden K."/>
            <person name="Makela M.R."/>
            <person name="Grigoriev I."/>
            <person name="Riley R."/>
        </authorList>
    </citation>
    <scope>NUCLEOTIDE SEQUENCE [LARGE SCALE GENOMIC DNA]</scope>
    <source>
        <strain evidence="6 7">FBCC195</strain>
    </source>
</reference>
<sequence>MAPSDPQTAALLAHVFSQTQANISFLAAQNYISPTDASELISRLTTAQSRGNTDASLANSMQALAVVPTNTGRRSAPPPPPPRTQRARAVWAYNEDGREPNDLSFSGGEIVEIVDETNADWWTGKCRGRQGLFPSNHVEKIDSSASVTLPPPAPMSPVRHLPQSMPPQPMASYPPQGYAPGYAEPKQSYGPYGGYNVPPPAPVAPVQVVEVQAQPPPKKNRFGGLGNTMANAAAGGVGFGAGE</sequence>
<dbReference type="GO" id="GO:0015629">
    <property type="term" value="C:actin cytoskeleton"/>
    <property type="evidence" value="ECO:0007669"/>
    <property type="project" value="TreeGrafter"/>
</dbReference>
<dbReference type="PROSITE" id="PS50002">
    <property type="entry name" value="SH3"/>
    <property type="match status" value="1"/>
</dbReference>
<keyword evidence="2 4" id="KW-0728">SH3 domain</keyword>
<proteinExistence type="predicted"/>
<comment type="subcellular location">
    <subcellularLocation>
        <location evidence="1">Cytoplasm</location>
    </subcellularLocation>
</comment>
<dbReference type="FunFam" id="2.30.30.40:FF:000072">
    <property type="entry name" value="Unconventional Myosin IB"/>
    <property type="match status" value="1"/>
</dbReference>
<keyword evidence="3" id="KW-0963">Cytoplasm</keyword>
<dbReference type="GO" id="GO:0006897">
    <property type="term" value="P:endocytosis"/>
    <property type="evidence" value="ECO:0007669"/>
    <property type="project" value="InterPro"/>
</dbReference>
<evidence type="ECO:0000256" key="2">
    <source>
        <dbReference type="ARBA" id="ARBA00022443"/>
    </source>
</evidence>
<dbReference type="Pfam" id="PF00018">
    <property type="entry name" value="SH3_1"/>
    <property type="match status" value="1"/>
</dbReference>
<dbReference type="GO" id="GO:0005737">
    <property type="term" value="C:cytoplasm"/>
    <property type="evidence" value="ECO:0007669"/>
    <property type="project" value="UniProtKB-SubCell"/>
</dbReference>
<keyword evidence="7" id="KW-1185">Reference proteome</keyword>
<dbReference type="SMART" id="SM00326">
    <property type="entry name" value="SH3"/>
    <property type="match status" value="1"/>
</dbReference>
<dbReference type="PRINTS" id="PR00452">
    <property type="entry name" value="SH3DOMAIN"/>
</dbReference>
<protein>
    <recommendedName>
        <fullName evidence="5">SH3 domain-containing protein</fullName>
    </recommendedName>
</protein>
<dbReference type="PANTHER" id="PTHR47174:SF3">
    <property type="entry name" value="BRIDGING INTEGRATOR 3"/>
    <property type="match status" value="1"/>
</dbReference>
<evidence type="ECO:0000256" key="4">
    <source>
        <dbReference type="PROSITE-ProRule" id="PRU00192"/>
    </source>
</evidence>